<dbReference type="PANTHER" id="PTHR22954">
    <property type="entry name" value="RETROVIRAL PROTEASE-RELATED"/>
    <property type="match status" value="1"/>
</dbReference>
<dbReference type="EnsemblMetazoa" id="Aqu2.1.42516_001">
    <property type="protein sequence ID" value="Aqu2.1.42516_001"/>
    <property type="gene ID" value="Aqu2.1.42516"/>
</dbReference>
<name>A0A1X7VQ75_AMPQE</name>
<dbReference type="PANTHER" id="PTHR22954:SF3">
    <property type="entry name" value="PROTEIN CBG08539"/>
    <property type="match status" value="1"/>
</dbReference>
<accession>A0A1X7VQ75</accession>
<proteinExistence type="predicted"/>
<reference evidence="1" key="1">
    <citation type="submission" date="2017-05" db="UniProtKB">
        <authorList>
            <consortium name="EnsemblMetazoa"/>
        </authorList>
    </citation>
    <scope>IDENTIFICATION</scope>
</reference>
<dbReference type="OrthoDB" id="6436367at2759"/>
<organism evidence="1">
    <name type="scientific">Amphimedon queenslandica</name>
    <name type="common">Sponge</name>
    <dbReference type="NCBI Taxonomy" id="400682"/>
    <lineage>
        <taxon>Eukaryota</taxon>
        <taxon>Metazoa</taxon>
        <taxon>Porifera</taxon>
        <taxon>Demospongiae</taxon>
        <taxon>Heteroscleromorpha</taxon>
        <taxon>Haplosclerida</taxon>
        <taxon>Niphatidae</taxon>
        <taxon>Amphimedon</taxon>
    </lineage>
</organism>
<dbReference type="AlphaFoldDB" id="A0A1X7VQ75"/>
<dbReference type="InParanoid" id="A0A1X7VQ75"/>
<evidence type="ECO:0000313" key="1">
    <source>
        <dbReference type="EnsemblMetazoa" id="Aqu2.1.42516_001"/>
    </source>
</evidence>
<dbReference type="Pfam" id="PF03564">
    <property type="entry name" value="DUF1759"/>
    <property type="match status" value="1"/>
</dbReference>
<sequence>MSLRPKLPELTIKKFDGDITTWKGFWDSYESAVHNNEELSDINKFTYLRSLVGHSAKDAIEGLALTSANYEEAVAILQKRFGNDKLIISKHMETLLGVGSVSTADD</sequence>
<dbReference type="InterPro" id="IPR005312">
    <property type="entry name" value="DUF1759"/>
</dbReference>
<protein>
    <submittedName>
        <fullName evidence="1">Uncharacterized protein</fullName>
    </submittedName>
</protein>